<protein>
    <submittedName>
        <fullName evidence="1">Uncharacterized protein</fullName>
    </submittedName>
</protein>
<dbReference type="AlphaFoldDB" id="A0A5N4ATQ3"/>
<accession>A0A5N4ATQ3</accession>
<dbReference type="EMBL" id="VVIM01000004">
    <property type="protein sequence ID" value="KAB0800600.1"/>
    <property type="molecule type" value="Genomic_DNA"/>
</dbReference>
<dbReference type="InParanoid" id="A0A5N4ATQ3"/>
<dbReference type="Proteomes" id="UP000327044">
    <property type="component" value="Unassembled WGS sequence"/>
</dbReference>
<organism evidence="1 2">
    <name type="scientific">Photinus pyralis</name>
    <name type="common">Common eastern firefly</name>
    <name type="synonym">Lampyris pyralis</name>
    <dbReference type="NCBI Taxonomy" id="7054"/>
    <lineage>
        <taxon>Eukaryota</taxon>
        <taxon>Metazoa</taxon>
        <taxon>Ecdysozoa</taxon>
        <taxon>Arthropoda</taxon>
        <taxon>Hexapoda</taxon>
        <taxon>Insecta</taxon>
        <taxon>Pterygota</taxon>
        <taxon>Neoptera</taxon>
        <taxon>Endopterygota</taxon>
        <taxon>Coleoptera</taxon>
        <taxon>Polyphaga</taxon>
        <taxon>Elateriformia</taxon>
        <taxon>Elateroidea</taxon>
        <taxon>Lampyridae</taxon>
        <taxon>Lampyrinae</taxon>
        <taxon>Photinus</taxon>
    </lineage>
</organism>
<sequence length="143" mass="16436">MATVTGRWRCTTKGERDCEICLVEDDGSTKETTYCGPRCFYSGIYCIYGDCSTRTTLDIKRSAFQLLEIRLKELDITQENYPKECFKVTLISLTEDQIYCASVSVIYEEIVINLDSKEMGFPSLLSGFDNPRTTANIWWNLYL</sequence>
<comment type="caution">
    <text evidence="1">The sequence shown here is derived from an EMBL/GenBank/DDBJ whole genome shotgun (WGS) entry which is preliminary data.</text>
</comment>
<evidence type="ECO:0000313" key="1">
    <source>
        <dbReference type="EMBL" id="KAB0800600.1"/>
    </source>
</evidence>
<reference evidence="1 2" key="1">
    <citation type="journal article" date="2018" name="Elife">
        <title>Firefly genomes illuminate parallel origins of bioluminescence in beetles.</title>
        <authorList>
            <person name="Fallon T.R."/>
            <person name="Lower S.E."/>
            <person name="Chang C.H."/>
            <person name="Bessho-Uehara M."/>
            <person name="Martin G.J."/>
            <person name="Bewick A.J."/>
            <person name="Behringer M."/>
            <person name="Debat H.J."/>
            <person name="Wong I."/>
            <person name="Day J.C."/>
            <person name="Suvorov A."/>
            <person name="Silva C.J."/>
            <person name="Stanger-Hall K.F."/>
            <person name="Hall D.W."/>
            <person name="Schmitz R.J."/>
            <person name="Nelson D.R."/>
            <person name="Lewis S.M."/>
            <person name="Shigenobu S."/>
            <person name="Bybee S.M."/>
            <person name="Larracuente A.M."/>
            <person name="Oba Y."/>
            <person name="Weng J.K."/>
        </authorList>
    </citation>
    <scope>NUCLEOTIDE SEQUENCE [LARGE SCALE GENOMIC DNA]</scope>
    <source>
        <strain evidence="1">1611_PpyrPB1</strain>
        <tissue evidence="1">Whole body</tissue>
    </source>
</reference>
<gene>
    <name evidence="1" type="ORF">PPYR_06340</name>
</gene>
<name>A0A5N4ATQ3_PHOPY</name>
<keyword evidence="2" id="KW-1185">Reference proteome</keyword>
<evidence type="ECO:0000313" key="2">
    <source>
        <dbReference type="Proteomes" id="UP000327044"/>
    </source>
</evidence>
<proteinExistence type="predicted"/>